<evidence type="ECO:0000256" key="4">
    <source>
        <dbReference type="ARBA" id="ARBA00022723"/>
    </source>
</evidence>
<proteinExistence type="inferred from homology"/>
<evidence type="ECO:0000259" key="9">
    <source>
        <dbReference type="PROSITE" id="PS51867"/>
    </source>
</evidence>
<evidence type="ECO:0000259" key="8">
    <source>
        <dbReference type="PROSITE" id="PS50897"/>
    </source>
</evidence>
<dbReference type="SMART" id="SM00668">
    <property type="entry name" value="CTLH"/>
    <property type="match status" value="1"/>
</dbReference>
<dbReference type="InterPro" id="IPR013144">
    <property type="entry name" value="CRA_dom"/>
</dbReference>
<dbReference type="Proteomes" id="UP001479436">
    <property type="component" value="Unassembled WGS sequence"/>
</dbReference>
<keyword evidence="4" id="KW-0479">Metal-binding</keyword>
<dbReference type="PROSITE" id="PS51867">
    <property type="entry name" value="ZF_RING_GID"/>
    <property type="match status" value="1"/>
</dbReference>
<dbReference type="PROSITE" id="PS50897">
    <property type="entry name" value="CTLH"/>
    <property type="match status" value="1"/>
</dbReference>
<dbReference type="InterPro" id="IPR045098">
    <property type="entry name" value="Fyv10_fam"/>
</dbReference>
<comment type="similarity">
    <text evidence="2">Belongs to the FYV10 family.</text>
</comment>
<evidence type="ECO:0000256" key="3">
    <source>
        <dbReference type="ARBA" id="ARBA00022490"/>
    </source>
</evidence>
<dbReference type="PANTHER" id="PTHR12170:SF2">
    <property type="entry name" value="E3 UBIQUITIN-PROTEIN TRANSFERASE MAEA"/>
    <property type="match status" value="1"/>
</dbReference>
<dbReference type="PANTHER" id="PTHR12170">
    <property type="entry name" value="MACROPHAGE ERYTHROBLAST ATTACHER-RELATED"/>
    <property type="match status" value="1"/>
</dbReference>
<organism evidence="10 11">
    <name type="scientific">Basidiobolus ranarum</name>
    <dbReference type="NCBI Taxonomy" id="34480"/>
    <lineage>
        <taxon>Eukaryota</taxon>
        <taxon>Fungi</taxon>
        <taxon>Fungi incertae sedis</taxon>
        <taxon>Zoopagomycota</taxon>
        <taxon>Entomophthoromycotina</taxon>
        <taxon>Basidiobolomycetes</taxon>
        <taxon>Basidiobolales</taxon>
        <taxon>Basidiobolaceae</taxon>
        <taxon>Basidiobolus</taxon>
    </lineage>
</organism>
<dbReference type="InterPro" id="IPR006595">
    <property type="entry name" value="CTLH_C"/>
</dbReference>
<feature type="zinc finger region" description="RING-Gid-type" evidence="7">
    <location>
        <begin position="311"/>
        <end position="381"/>
    </location>
</feature>
<reference evidence="10 11" key="1">
    <citation type="submission" date="2023-04" db="EMBL/GenBank/DDBJ databases">
        <title>Genome of Basidiobolus ranarum AG-B5.</title>
        <authorList>
            <person name="Stajich J.E."/>
            <person name="Carter-House D."/>
            <person name="Gryganskyi A."/>
        </authorList>
    </citation>
    <scope>NUCLEOTIDE SEQUENCE [LARGE SCALE GENOMIC DNA]</scope>
    <source>
        <strain evidence="10 11">AG-B5</strain>
    </source>
</reference>
<dbReference type="SMART" id="SM00757">
    <property type="entry name" value="CRA"/>
    <property type="match status" value="1"/>
</dbReference>
<dbReference type="InterPro" id="IPR006594">
    <property type="entry name" value="LisH"/>
</dbReference>
<name>A0ABR2W8A3_9FUNG</name>
<evidence type="ECO:0000256" key="1">
    <source>
        <dbReference type="ARBA" id="ARBA00004496"/>
    </source>
</evidence>
<evidence type="ECO:0000256" key="2">
    <source>
        <dbReference type="ARBA" id="ARBA00010615"/>
    </source>
</evidence>
<dbReference type="PROSITE" id="PS50896">
    <property type="entry name" value="LISH"/>
    <property type="match status" value="1"/>
</dbReference>
<keyword evidence="5 7" id="KW-0863">Zinc-finger</keyword>
<protein>
    <submittedName>
        <fullName evidence="10">GID complex subunit containing RING finger motif</fullName>
    </submittedName>
</protein>
<keyword evidence="6" id="KW-0862">Zinc</keyword>
<dbReference type="SUPFAM" id="SSF57850">
    <property type="entry name" value="RING/U-box"/>
    <property type="match status" value="1"/>
</dbReference>
<evidence type="ECO:0000256" key="7">
    <source>
        <dbReference type="PROSITE-ProRule" id="PRU01215"/>
    </source>
</evidence>
<gene>
    <name evidence="10" type="primary">FYV10</name>
    <name evidence="10" type="ORF">K7432_002423</name>
</gene>
<evidence type="ECO:0000313" key="10">
    <source>
        <dbReference type="EMBL" id="KAK9722802.1"/>
    </source>
</evidence>
<dbReference type="InterPro" id="IPR024964">
    <property type="entry name" value="CTLH/CRA"/>
</dbReference>
<dbReference type="EMBL" id="JASJQH010006940">
    <property type="protein sequence ID" value="KAK9722802.1"/>
    <property type="molecule type" value="Genomic_DNA"/>
</dbReference>
<comment type="subcellular location">
    <subcellularLocation>
        <location evidence="1">Cytoplasm</location>
    </subcellularLocation>
</comment>
<feature type="domain" description="RING-Gid-type" evidence="9">
    <location>
        <begin position="311"/>
        <end position="381"/>
    </location>
</feature>
<comment type="caution">
    <text evidence="10">The sequence shown here is derived from an EMBL/GenBank/DDBJ whole genome shotgun (WGS) entry which is preliminary data.</text>
</comment>
<dbReference type="SMART" id="SM00667">
    <property type="entry name" value="LisH"/>
    <property type="match status" value="1"/>
</dbReference>
<sequence length="396" mass="45835">MNKINHEALLTVEQPFIKVPYEQLKKAFRISQKHIEKETTVLTHAISDLLKSANQNKIDAEEAVKVIDSSIQRLKTLKKKLQDAKQEEFLFTQRSKTRLQHLSELNQVLSYNDEAYTRWSRIRLDRVLVDFMLRSGYSETAKALAKDANIEELVDTELFIQSKKIEEALQKHSCTECLHWCSENKTSLRKMKSTLEFNLRLQEFIELVRTRRTSDAITYARKYLIQWTDVNIKEIQQAMALLAFKPDTKCQPYKKLFDENRWEHLMDQFRNDNFSLHSLTSEPLLSVTLQTGLSALKTPMCYQPENRNINCPVCAPETLGVLAEKLPLSHHVNSTIVCRISGDIMNENNPPMALPNGYVYSFNALKEAAAKNQGKIKCPRTNDTFEFSELKKVFLT</sequence>
<evidence type="ECO:0000313" key="11">
    <source>
        <dbReference type="Proteomes" id="UP001479436"/>
    </source>
</evidence>
<evidence type="ECO:0000256" key="5">
    <source>
        <dbReference type="ARBA" id="ARBA00022771"/>
    </source>
</evidence>
<accession>A0ABR2W8A3</accession>
<dbReference type="InterPro" id="IPR044063">
    <property type="entry name" value="ZF_RING_GID"/>
</dbReference>
<dbReference type="Pfam" id="PF10607">
    <property type="entry name" value="CTLH"/>
    <property type="match status" value="1"/>
</dbReference>
<keyword evidence="11" id="KW-1185">Reference proteome</keyword>
<keyword evidence="3" id="KW-0963">Cytoplasm</keyword>
<feature type="domain" description="CTLH" evidence="8">
    <location>
        <begin position="159"/>
        <end position="215"/>
    </location>
</feature>
<dbReference type="CDD" id="cd16659">
    <property type="entry name" value="RING-Ubox_Emp"/>
    <property type="match status" value="1"/>
</dbReference>
<evidence type="ECO:0000256" key="6">
    <source>
        <dbReference type="ARBA" id="ARBA00022833"/>
    </source>
</evidence>